<dbReference type="InterPro" id="IPR003439">
    <property type="entry name" value="ABC_transporter-like_ATP-bd"/>
</dbReference>
<feature type="domain" description="ABC transporter" evidence="9">
    <location>
        <begin position="3"/>
        <end position="239"/>
    </location>
</feature>
<dbReference type="SMART" id="SM00382">
    <property type="entry name" value="AAA"/>
    <property type="match status" value="2"/>
</dbReference>
<dbReference type="RefSeq" id="WP_110172940.1">
    <property type="nucleotide sequence ID" value="NZ_CP015136.1"/>
</dbReference>
<dbReference type="PROSITE" id="PS50893">
    <property type="entry name" value="ABC_TRANSPORTER_2"/>
    <property type="match status" value="2"/>
</dbReference>
<keyword evidence="1" id="KW-0813">Transport</keyword>
<evidence type="ECO:0000256" key="6">
    <source>
        <dbReference type="ARBA" id="ARBA00022840"/>
    </source>
</evidence>
<evidence type="ECO:0000256" key="5">
    <source>
        <dbReference type="ARBA" id="ARBA00022741"/>
    </source>
</evidence>
<sequence length="498" mass="53259">MMLTLTDIRKHFGATRALDGVTLAVRPGRVHALVGENGAGKSTLMHVLAGGLRADAGTMTIGDAPYTPAGPLEAREAGIALIHQELSLCDHLTVAENILLGREPRRGGRYDRAAARSEAARVLAPFHHPELHPDRGVGDLPIAARQVVEICRAVSAQARVVLMDEPTSSLPREDVERLFGLIRRLRSDGVAVVYISHFLEEVRAIADDLSILRDGRTVWTGTADALTDAQIISHMVGRDVAELFPTREHLPADTIRLDAAGVSVGGRVRDASLRVRAGEVLGIAGLVGAGRTELLRGLMGLEDRPVSGRLSVDGHVVSLESRTPWTRLAAGLGYLSEDRKGEGLTLPMSLADNLTCTRYATVSRRGVIDGRAQRTQGQRWLERLKVKARTPLQAVRTLSGGNQQKVALGRLLHQEASVWLLDEPTRGVDVGSKVHLYEAIAAAADAGCAVVIVSSYLPELFGLCDSLAVMSRGRLTSSAPLSAWTPESVMAAAIGTAQ</sequence>
<evidence type="ECO:0000256" key="2">
    <source>
        <dbReference type="ARBA" id="ARBA00022475"/>
    </source>
</evidence>
<dbReference type="PANTHER" id="PTHR43790">
    <property type="entry name" value="CARBOHYDRATE TRANSPORT ATP-BINDING PROTEIN MG119-RELATED"/>
    <property type="match status" value="1"/>
</dbReference>
<dbReference type="CDD" id="cd03216">
    <property type="entry name" value="ABC_Carb_Monos_I"/>
    <property type="match status" value="1"/>
</dbReference>
<dbReference type="Gene3D" id="3.40.50.300">
    <property type="entry name" value="P-loop containing nucleotide triphosphate hydrolases"/>
    <property type="match status" value="2"/>
</dbReference>
<dbReference type="CDD" id="cd03215">
    <property type="entry name" value="ABC_Carb_Monos_II"/>
    <property type="match status" value="1"/>
</dbReference>
<name>A0A143PU94_LUTPR</name>
<keyword evidence="4" id="KW-0677">Repeat</keyword>
<accession>A0A143PU94</accession>
<feature type="domain" description="ABC transporter" evidence="9">
    <location>
        <begin position="250"/>
        <end position="497"/>
    </location>
</feature>
<dbReference type="InterPro" id="IPR017871">
    <property type="entry name" value="ABC_transporter-like_CS"/>
</dbReference>
<dbReference type="SUPFAM" id="SSF52540">
    <property type="entry name" value="P-loop containing nucleoside triphosphate hydrolases"/>
    <property type="match status" value="2"/>
</dbReference>
<keyword evidence="2" id="KW-1003">Cell membrane</keyword>
<keyword evidence="10" id="KW-0378">Hydrolase</keyword>
<keyword evidence="6 10" id="KW-0067">ATP-binding</keyword>
<dbReference type="KEGG" id="abac:LuPra_04639"/>
<evidence type="ECO:0000313" key="11">
    <source>
        <dbReference type="Proteomes" id="UP000076079"/>
    </source>
</evidence>
<evidence type="ECO:0000256" key="3">
    <source>
        <dbReference type="ARBA" id="ARBA00022597"/>
    </source>
</evidence>
<evidence type="ECO:0000256" key="7">
    <source>
        <dbReference type="ARBA" id="ARBA00022967"/>
    </source>
</evidence>
<keyword evidence="7" id="KW-1278">Translocase</keyword>
<dbReference type="STRING" id="1855912.LuPra_04639"/>
<dbReference type="GO" id="GO:0016887">
    <property type="term" value="F:ATP hydrolysis activity"/>
    <property type="evidence" value="ECO:0007669"/>
    <property type="project" value="InterPro"/>
</dbReference>
<proteinExistence type="predicted"/>
<dbReference type="PANTHER" id="PTHR43790:SF3">
    <property type="entry name" value="D-ALLOSE IMPORT ATP-BINDING PROTEIN ALSA-RELATED"/>
    <property type="match status" value="1"/>
</dbReference>
<dbReference type="Pfam" id="PF00005">
    <property type="entry name" value="ABC_tran"/>
    <property type="match status" value="2"/>
</dbReference>
<keyword evidence="5" id="KW-0547">Nucleotide-binding</keyword>
<keyword evidence="3" id="KW-0762">Sugar transport</keyword>
<dbReference type="InterPro" id="IPR027417">
    <property type="entry name" value="P-loop_NTPase"/>
</dbReference>
<dbReference type="GO" id="GO:0005524">
    <property type="term" value="F:ATP binding"/>
    <property type="evidence" value="ECO:0007669"/>
    <property type="project" value="UniProtKB-KW"/>
</dbReference>
<dbReference type="Proteomes" id="UP000076079">
    <property type="component" value="Chromosome"/>
</dbReference>
<dbReference type="PATRIC" id="fig|1813736.3.peg.4892"/>
<evidence type="ECO:0000259" key="9">
    <source>
        <dbReference type="PROSITE" id="PS50893"/>
    </source>
</evidence>
<dbReference type="EC" id="3.6.3.17" evidence="10"/>
<reference evidence="10 11" key="1">
    <citation type="journal article" date="2016" name="Genome Announc.">
        <title>First Complete Genome Sequence of a Subdivision 6 Acidobacterium Strain.</title>
        <authorList>
            <person name="Huang S."/>
            <person name="Vieira S."/>
            <person name="Bunk B."/>
            <person name="Riedel T."/>
            <person name="Sproer C."/>
            <person name="Overmann J."/>
        </authorList>
    </citation>
    <scope>NUCLEOTIDE SEQUENCE [LARGE SCALE GENOMIC DNA]</scope>
    <source>
        <strain evidence="11">DSM 100886 HEG_-6_39</strain>
    </source>
</reference>
<dbReference type="InterPro" id="IPR003593">
    <property type="entry name" value="AAA+_ATPase"/>
</dbReference>
<keyword evidence="8" id="KW-0472">Membrane</keyword>
<dbReference type="OrthoDB" id="9766104at2"/>
<evidence type="ECO:0000256" key="1">
    <source>
        <dbReference type="ARBA" id="ARBA00022448"/>
    </source>
</evidence>
<evidence type="ECO:0000313" key="10">
    <source>
        <dbReference type="EMBL" id="AMY11389.1"/>
    </source>
</evidence>
<dbReference type="InterPro" id="IPR050107">
    <property type="entry name" value="ABC_carbohydrate_import_ATPase"/>
</dbReference>
<evidence type="ECO:0000256" key="8">
    <source>
        <dbReference type="ARBA" id="ARBA00023136"/>
    </source>
</evidence>
<reference evidence="11" key="2">
    <citation type="submission" date="2016-04" db="EMBL/GenBank/DDBJ databases">
        <title>First Complete Genome Sequence of a Subdivision 6 Acidobacterium.</title>
        <authorList>
            <person name="Huang S."/>
            <person name="Vieira S."/>
            <person name="Bunk B."/>
            <person name="Riedel T."/>
            <person name="Sproeer C."/>
            <person name="Overmann J."/>
        </authorList>
    </citation>
    <scope>NUCLEOTIDE SEQUENCE [LARGE SCALE GENOMIC DNA]</scope>
    <source>
        <strain evidence="11">DSM 100886 HEG_-6_39</strain>
    </source>
</reference>
<dbReference type="PROSITE" id="PS00211">
    <property type="entry name" value="ABC_TRANSPORTER_1"/>
    <property type="match status" value="1"/>
</dbReference>
<evidence type="ECO:0000256" key="4">
    <source>
        <dbReference type="ARBA" id="ARBA00022737"/>
    </source>
</evidence>
<keyword evidence="11" id="KW-1185">Reference proteome</keyword>
<organism evidence="10 11">
    <name type="scientific">Luteitalea pratensis</name>
    <dbReference type="NCBI Taxonomy" id="1855912"/>
    <lineage>
        <taxon>Bacteria</taxon>
        <taxon>Pseudomonadati</taxon>
        <taxon>Acidobacteriota</taxon>
        <taxon>Vicinamibacteria</taxon>
        <taxon>Vicinamibacterales</taxon>
        <taxon>Vicinamibacteraceae</taxon>
        <taxon>Luteitalea</taxon>
    </lineage>
</organism>
<dbReference type="AlphaFoldDB" id="A0A143PU94"/>
<gene>
    <name evidence="10" type="primary">rbsA</name>
    <name evidence="10" type="ORF">LuPra_04639</name>
</gene>
<protein>
    <submittedName>
        <fullName evidence="10">Ribose import ATP-binding protein RbsA</fullName>
        <ecNumber evidence="10">3.6.3.17</ecNumber>
    </submittedName>
</protein>
<dbReference type="EMBL" id="CP015136">
    <property type="protein sequence ID" value="AMY11389.1"/>
    <property type="molecule type" value="Genomic_DNA"/>
</dbReference>